<dbReference type="EMBL" id="CH477371">
    <property type="protein sequence ID" value="EAT42436.1"/>
    <property type="molecule type" value="Genomic_DNA"/>
</dbReference>
<accession>Q177T2</accession>
<evidence type="ECO:0000259" key="2">
    <source>
        <dbReference type="Pfam" id="PF10390"/>
    </source>
</evidence>
<feature type="domain" description="RNA polymerase II elongation factor ELL N-terminal" evidence="2">
    <location>
        <begin position="6"/>
        <end position="48"/>
    </location>
</feature>
<reference evidence="3" key="1">
    <citation type="submission" date="2005-10" db="EMBL/GenBank/DDBJ databases">
        <authorList>
            <person name="Loftus B.J."/>
            <person name="Nene V.M."/>
            <person name="Hannick L.I."/>
            <person name="Bidwell S."/>
            <person name="Haas B."/>
            <person name="Amedeo P."/>
            <person name="Orvis J."/>
            <person name="Wortman J.R."/>
            <person name="White O.R."/>
            <person name="Salzberg S."/>
            <person name="Shumway M."/>
            <person name="Koo H."/>
            <person name="Zhao Y."/>
            <person name="Holmes M."/>
            <person name="Miller J."/>
            <person name="Schatz M."/>
            <person name="Pop M."/>
            <person name="Pai G."/>
            <person name="Utterback T."/>
            <person name="Rogers Y.-H."/>
            <person name="Kravitz S."/>
            <person name="Fraser C.M."/>
        </authorList>
    </citation>
    <scope>NUCLEOTIDE SEQUENCE</scope>
    <source>
        <strain evidence="3">Liverpool</strain>
    </source>
</reference>
<protein>
    <submittedName>
        <fullName evidence="3">AAEL006015-PA</fullName>
    </submittedName>
</protein>
<name>Q177T2_AEDAE</name>
<sequence length="58" mass="6399">MAALCAGSYGLSQQHQPQHANDHSNKELIFVKLTDSALKAIEEFQRNQVTVLEGNFAV</sequence>
<feature type="region of interest" description="Disordered" evidence="1">
    <location>
        <begin position="1"/>
        <end position="23"/>
    </location>
</feature>
<evidence type="ECO:0000313" key="4">
    <source>
        <dbReference type="Proteomes" id="UP000682892"/>
    </source>
</evidence>
<dbReference type="InterPro" id="IPR019464">
    <property type="entry name" value="ELL_N"/>
</dbReference>
<evidence type="ECO:0000256" key="1">
    <source>
        <dbReference type="SAM" id="MobiDB-lite"/>
    </source>
</evidence>
<gene>
    <name evidence="3" type="ORF">AaeL_AAEL006015</name>
</gene>
<proteinExistence type="predicted"/>
<dbReference type="AlphaFoldDB" id="Q177T2"/>
<feature type="compositionally biased region" description="Polar residues" evidence="1">
    <location>
        <begin position="10"/>
        <end position="19"/>
    </location>
</feature>
<dbReference type="Proteomes" id="UP000682892">
    <property type="component" value="Unassembled WGS sequence"/>
</dbReference>
<evidence type="ECO:0000313" key="3">
    <source>
        <dbReference type="EMBL" id="EAT42436.1"/>
    </source>
</evidence>
<dbReference type="GO" id="GO:0006368">
    <property type="term" value="P:transcription elongation by RNA polymerase II"/>
    <property type="evidence" value="ECO:0007669"/>
    <property type="project" value="InterPro"/>
</dbReference>
<dbReference type="STRING" id="7159.Q177T2"/>
<reference evidence="3" key="3">
    <citation type="submission" date="2012-09" db="EMBL/GenBank/DDBJ databases">
        <authorList>
            <consortium name="VectorBase"/>
        </authorList>
    </citation>
    <scope>NUCLEOTIDE SEQUENCE</scope>
    <source>
        <strain evidence="3">Liverpool</strain>
    </source>
</reference>
<dbReference type="VEuPathDB" id="VectorBase:AAEL006035"/>
<reference evidence="3" key="2">
    <citation type="journal article" date="2007" name="Science">
        <title>Genome sequence of Aedes aegypti, a major arbovirus vector.</title>
        <authorList>
            <person name="Nene V."/>
            <person name="Wortman J.R."/>
            <person name="Lawson D."/>
            <person name="Haas B."/>
            <person name="Kodira C."/>
            <person name="Tu Z.J."/>
            <person name="Loftus B."/>
            <person name="Xi Z."/>
            <person name="Megy K."/>
            <person name="Grabherr M."/>
            <person name="Ren Q."/>
            <person name="Zdobnov E.M."/>
            <person name="Lobo N.F."/>
            <person name="Campbell K.S."/>
            <person name="Brown S.E."/>
            <person name="Bonaldo M.F."/>
            <person name="Zhu J."/>
            <person name="Sinkins S.P."/>
            <person name="Hogenkamp D.G."/>
            <person name="Amedeo P."/>
            <person name="Arensburger P."/>
            <person name="Atkinson P.W."/>
            <person name="Bidwell S."/>
            <person name="Biedler J."/>
            <person name="Birney E."/>
            <person name="Bruggner R.V."/>
            <person name="Costas J."/>
            <person name="Coy M.R."/>
            <person name="Crabtree J."/>
            <person name="Crawford M."/>
            <person name="Debruyn B."/>
            <person name="Decaprio D."/>
            <person name="Eiglmeier K."/>
            <person name="Eisenstadt E."/>
            <person name="El-Dorry H."/>
            <person name="Gelbart W.M."/>
            <person name="Gomes S.L."/>
            <person name="Hammond M."/>
            <person name="Hannick L.I."/>
            <person name="Hogan J.R."/>
            <person name="Holmes M.H."/>
            <person name="Jaffe D."/>
            <person name="Johnston J.S."/>
            <person name="Kennedy R.C."/>
            <person name="Koo H."/>
            <person name="Kravitz S."/>
            <person name="Kriventseva E.V."/>
            <person name="Kulp D."/>
            <person name="Labutti K."/>
            <person name="Lee E."/>
            <person name="Li S."/>
            <person name="Lovin D.D."/>
            <person name="Mao C."/>
            <person name="Mauceli E."/>
            <person name="Menck C.F."/>
            <person name="Miller J.R."/>
            <person name="Montgomery P."/>
            <person name="Mori A."/>
            <person name="Nascimento A.L."/>
            <person name="Naveira H.F."/>
            <person name="Nusbaum C."/>
            <person name="O'leary S."/>
            <person name="Orvis J."/>
            <person name="Pertea M."/>
            <person name="Quesneville H."/>
            <person name="Reidenbach K.R."/>
            <person name="Rogers Y.H."/>
            <person name="Roth C.W."/>
            <person name="Schneider J.R."/>
            <person name="Schatz M."/>
            <person name="Shumway M."/>
            <person name="Stanke M."/>
            <person name="Stinson E.O."/>
            <person name="Tubio J.M."/>
            <person name="Vanzee J.P."/>
            <person name="Verjovski-Almeida S."/>
            <person name="Werner D."/>
            <person name="White O."/>
            <person name="Wyder S."/>
            <person name="Zeng Q."/>
            <person name="Zhao Q."/>
            <person name="Zhao Y."/>
            <person name="Hill C.A."/>
            <person name="Raikhel A.S."/>
            <person name="Soares M.B."/>
            <person name="Knudson D.L."/>
            <person name="Lee N.H."/>
            <person name="Galagan J."/>
            <person name="Salzberg S.L."/>
            <person name="Paulsen I.T."/>
            <person name="Dimopoulos G."/>
            <person name="Collins F.H."/>
            <person name="Birren B."/>
            <person name="Fraser-Liggett C.M."/>
            <person name="Severson D.W."/>
        </authorList>
    </citation>
    <scope>NUCLEOTIDE SEQUENCE [LARGE SCALE GENOMIC DNA]</scope>
    <source>
        <strain evidence="3">Liverpool</strain>
    </source>
</reference>
<dbReference type="GO" id="GO:0008023">
    <property type="term" value="C:transcription elongation factor complex"/>
    <property type="evidence" value="ECO:0007669"/>
    <property type="project" value="InterPro"/>
</dbReference>
<organism evidence="3 4">
    <name type="scientific">Aedes aegypti</name>
    <name type="common">Yellowfever mosquito</name>
    <name type="synonym">Culex aegypti</name>
    <dbReference type="NCBI Taxonomy" id="7159"/>
    <lineage>
        <taxon>Eukaryota</taxon>
        <taxon>Metazoa</taxon>
        <taxon>Ecdysozoa</taxon>
        <taxon>Arthropoda</taxon>
        <taxon>Hexapoda</taxon>
        <taxon>Insecta</taxon>
        <taxon>Pterygota</taxon>
        <taxon>Neoptera</taxon>
        <taxon>Endopterygota</taxon>
        <taxon>Diptera</taxon>
        <taxon>Nematocera</taxon>
        <taxon>Culicoidea</taxon>
        <taxon>Culicidae</taxon>
        <taxon>Culicinae</taxon>
        <taxon>Aedini</taxon>
        <taxon>Aedes</taxon>
        <taxon>Stegomyia</taxon>
    </lineage>
</organism>
<dbReference type="Pfam" id="PF10390">
    <property type="entry name" value="ELL"/>
    <property type="match status" value="1"/>
</dbReference>